<keyword evidence="21" id="KW-1185">Reference proteome</keyword>
<dbReference type="PANTHER" id="PTHR34299:SF1">
    <property type="entry name" value="DIACYLGLYCEROL KINASE"/>
    <property type="match status" value="1"/>
</dbReference>
<keyword evidence="7 17" id="KW-0547">Nucleotide-binding</keyword>
<evidence type="ECO:0000256" key="18">
    <source>
        <dbReference type="PIRSR" id="PIRSR600829-4"/>
    </source>
</evidence>
<evidence type="ECO:0000313" key="20">
    <source>
        <dbReference type="EMBL" id="GCD78629.1"/>
    </source>
</evidence>
<evidence type="ECO:0000256" key="2">
    <source>
        <dbReference type="ARBA" id="ARBA00005967"/>
    </source>
</evidence>
<feature type="binding site" evidence="17">
    <location>
        <position position="77"/>
    </location>
    <ligand>
        <name>ATP</name>
        <dbReference type="ChEBI" id="CHEBI:30616"/>
    </ligand>
</feature>
<evidence type="ECO:0000256" key="6">
    <source>
        <dbReference type="ARBA" id="ARBA00022692"/>
    </source>
</evidence>
<keyword evidence="13" id="KW-0594">Phospholipid biosynthesis</keyword>
<protein>
    <submittedName>
        <fullName evidence="20">Diacylglycerol kinase</fullName>
    </submittedName>
</protein>
<feature type="binding site" evidence="18">
    <location>
        <position position="29"/>
    </location>
    <ligand>
        <name>a divalent metal cation</name>
        <dbReference type="ChEBI" id="CHEBI:60240"/>
    </ligand>
</feature>
<keyword evidence="14" id="KW-1208">Phospholipid metabolism</keyword>
<organism evidence="20 21">
    <name type="scientific">Thermaurantimonas aggregans</name>
    <dbReference type="NCBI Taxonomy" id="2173829"/>
    <lineage>
        <taxon>Bacteria</taxon>
        <taxon>Pseudomonadati</taxon>
        <taxon>Bacteroidota</taxon>
        <taxon>Flavobacteriia</taxon>
        <taxon>Flavobacteriales</taxon>
        <taxon>Schleiferiaceae</taxon>
        <taxon>Thermaurantimonas</taxon>
    </lineage>
</organism>
<feature type="transmembrane region" description="Helical" evidence="19">
    <location>
        <begin position="34"/>
        <end position="51"/>
    </location>
</feature>
<evidence type="ECO:0000256" key="10">
    <source>
        <dbReference type="ARBA" id="ARBA00022989"/>
    </source>
</evidence>
<feature type="transmembrane region" description="Helical" evidence="19">
    <location>
        <begin position="97"/>
        <end position="118"/>
    </location>
</feature>
<dbReference type="EMBL" id="BHZE01000029">
    <property type="protein sequence ID" value="GCD78629.1"/>
    <property type="molecule type" value="Genomic_DNA"/>
</dbReference>
<keyword evidence="5" id="KW-0808">Transferase</keyword>
<evidence type="ECO:0000256" key="8">
    <source>
        <dbReference type="ARBA" id="ARBA00022777"/>
    </source>
</evidence>
<evidence type="ECO:0000256" key="19">
    <source>
        <dbReference type="SAM" id="Phobius"/>
    </source>
</evidence>
<evidence type="ECO:0000256" key="14">
    <source>
        <dbReference type="ARBA" id="ARBA00023264"/>
    </source>
</evidence>
<evidence type="ECO:0000256" key="1">
    <source>
        <dbReference type="ARBA" id="ARBA00004651"/>
    </source>
</evidence>
<dbReference type="OrthoDB" id="1493837at2"/>
<keyword evidence="18" id="KW-0460">Magnesium</keyword>
<sequence length="130" mass="14563">MKFKTRRYIVKRKHAFQFAFFGINELIQESHFKIHLIASAIVVFFGILLRVSFLEWAVLLVCIGMVLTAEAINSAIETTCDLVMPSRHPLVKRIKDISAGAVLIAAAAAALAGLFIFLPKLYLWAVVLFK</sequence>
<evidence type="ECO:0000256" key="15">
    <source>
        <dbReference type="PIRSR" id="PIRSR600829-1"/>
    </source>
</evidence>
<feature type="binding site" evidence="18">
    <location>
        <position position="77"/>
    </location>
    <ligand>
        <name>a divalent metal cation</name>
        <dbReference type="ChEBI" id="CHEBI:60240"/>
    </ligand>
</feature>
<proteinExistence type="inferred from homology"/>
<gene>
    <name evidence="20" type="primary">dgkA</name>
    <name evidence="20" type="ORF">JCM31826_21110</name>
</gene>
<keyword evidence="3" id="KW-1003">Cell membrane</keyword>
<feature type="binding site" evidence="17">
    <location>
        <position position="29"/>
    </location>
    <ligand>
        <name>ATP</name>
        <dbReference type="ChEBI" id="CHEBI:30616"/>
    </ligand>
</feature>
<feature type="active site" description="Proton acceptor" evidence="15">
    <location>
        <position position="70"/>
    </location>
</feature>
<dbReference type="InterPro" id="IPR000829">
    <property type="entry name" value="DAGK"/>
</dbReference>
<dbReference type="RefSeq" id="WP_124398682.1">
    <property type="nucleotide sequence ID" value="NZ_BHZE01000029.1"/>
</dbReference>
<dbReference type="GO" id="GO:0008654">
    <property type="term" value="P:phospholipid biosynthetic process"/>
    <property type="evidence" value="ECO:0007669"/>
    <property type="project" value="UniProtKB-KW"/>
</dbReference>
<dbReference type="GO" id="GO:0005886">
    <property type="term" value="C:plasma membrane"/>
    <property type="evidence" value="ECO:0007669"/>
    <property type="project" value="UniProtKB-SubCell"/>
</dbReference>
<feature type="binding site" evidence="17">
    <location>
        <begin position="95"/>
        <end position="96"/>
    </location>
    <ligand>
        <name>ATP</name>
        <dbReference type="ChEBI" id="CHEBI:30616"/>
    </ligand>
</feature>
<comment type="similarity">
    <text evidence="2">Belongs to the bacterial diacylglycerol kinase family.</text>
</comment>
<evidence type="ECO:0000256" key="17">
    <source>
        <dbReference type="PIRSR" id="PIRSR600829-3"/>
    </source>
</evidence>
<evidence type="ECO:0000256" key="12">
    <source>
        <dbReference type="ARBA" id="ARBA00023136"/>
    </source>
</evidence>
<dbReference type="InterPro" id="IPR033717">
    <property type="entry name" value="UDPK"/>
</dbReference>
<dbReference type="AlphaFoldDB" id="A0A401XNN9"/>
<dbReference type="PANTHER" id="PTHR34299">
    <property type="entry name" value="DIACYLGLYCEROL KINASE"/>
    <property type="match status" value="1"/>
</dbReference>
<evidence type="ECO:0000256" key="16">
    <source>
        <dbReference type="PIRSR" id="PIRSR600829-2"/>
    </source>
</evidence>
<dbReference type="GO" id="GO:0046872">
    <property type="term" value="F:metal ion binding"/>
    <property type="evidence" value="ECO:0007669"/>
    <property type="project" value="UniProtKB-KW"/>
</dbReference>
<accession>A0A401XNN9</accession>
<keyword evidence="8 20" id="KW-0418">Kinase</keyword>
<keyword evidence="12 19" id="KW-0472">Membrane</keyword>
<dbReference type="InterPro" id="IPR036945">
    <property type="entry name" value="DAGK_sf"/>
</dbReference>
<dbReference type="GO" id="GO:0005524">
    <property type="term" value="F:ATP binding"/>
    <property type="evidence" value="ECO:0007669"/>
    <property type="project" value="UniProtKB-KW"/>
</dbReference>
<keyword evidence="4" id="KW-0444">Lipid biosynthesis</keyword>
<keyword evidence="18" id="KW-0479">Metal-binding</keyword>
<evidence type="ECO:0000256" key="13">
    <source>
        <dbReference type="ARBA" id="ARBA00023209"/>
    </source>
</evidence>
<evidence type="ECO:0000256" key="11">
    <source>
        <dbReference type="ARBA" id="ARBA00023098"/>
    </source>
</evidence>
<comment type="cofactor">
    <cofactor evidence="18">
        <name>Mg(2+)</name>
        <dbReference type="ChEBI" id="CHEBI:18420"/>
    </cofactor>
    <text evidence="18">Mn(2+), Zn(2+), Cd(2+) and Co(2+) support activity to lesser extents.</text>
</comment>
<keyword evidence="9 17" id="KW-0067">ATP-binding</keyword>
<name>A0A401XNN9_9FLAO</name>
<keyword evidence="10 19" id="KW-1133">Transmembrane helix</keyword>
<feature type="binding site" evidence="16">
    <location>
        <position position="70"/>
    </location>
    <ligand>
        <name>substrate</name>
    </ligand>
</feature>
<dbReference type="GO" id="GO:0016301">
    <property type="term" value="F:kinase activity"/>
    <property type="evidence" value="ECO:0007669"/>
    <property type="project" value="UniProtKB-KW"/>
</dbReference>
<comment type="subcellular location">
    <subcellularLocation>
        <location evidence="1">Cell membrane</location>
        <topology evidence="1">Multi-pass membrane protein</topology>
    </subcellularLocation>
</comment>
<dbReference type="Proteomes" id="UP000286715">
    <property type="component" value="Unassembled WGS sequence"/>
</dbReference>
<evidence type="ECO:0000313" key="21">
    <source>
        <dbReference type="Proteomes" id="UP000286715"/>
    </source>
</evidence>
<dbReference type="Pfam" id="PF01219">
    <property type="entry name" value="DAGK_prokar"/>
    <property type="match status" value="1"/>
</dbReference>
<reference evidence="20 21" key="1">
    <citation type="submission" date="2018-11" db="EMBL/GenBank/DDBJ databases">
        <title>Schleiferia aggregans sp. nov., a moderately thermophilic heterotrophic bacterium isolated from microbial mats at a terrestrial hot spring.</title>
        <authorList>
            <person name="Iino T."/>
            <person name="Ohkuma M."/>
            <person name="Haruta S."/>
        </authorList>
    </citation>
    <scope>NUCLEOTIDE SEQUENCE [LARGE SCALE GENOMIC DNA]</scope>
    <source>
        <strain evidence="20 21">LA</strain>
    </source>
</reference>
<dbReference type="CDD" id="cd14265">
    <property type="entry name" value="UDPK_IM_like"/>
    <property type="match status" value="1"/>
</dbReference>
<evidence type="ECO:0000256" key="4">
    <source>
        <dbReference type="ARBA" id="ARBA00022516"/>
    </source>
</evidence>
<evidence type="ECO:0000256" key="9">
    <source>
        <dbReference type="ARBA" id="ARBA00022840"/>
    </source>
</evidence>
<keyword evidence="11" id="KW-0443">Lipid metabolism</keyword>
<comment type="caution">
    <text evidence="20">The sequence shown here is derived from an EMBL/GenBank/DDBJ whole genome shotgun (WGS) entry which is preliminary data.</text>
</comment>
<evidence type="ECO:0000256" key="5">
    <source>
        <dbReference type="ARBA" id="ARBA00022679"/>
    </source>
</evidence>
<keyword evidence="6 19" id="KW-0812">Transmembrane</keyword>
<evidence type="ECO:0000256" key="3">
    <source>
        <dbReference type="ARBA" id="ARBA00022475"/>
    </source>
</evidence>
<evidence type="ECO:0000256" key="7">
    <source>
        <dbReference type="ARBA" id="ARBA00022741"/>
    </source>
</evidence>
<dbReference type="Gene3D" id="1.10.287.3610">
    <property type="match status" value="1"/>
</dbReference>
<feature type="transmembrane region" description="Helical" evidence="19">
    <location>
        <begin position="57"/>
        <end position="76"/>
    </location>
</feature>